<dbReference type="Pfam" id="PF00685">
    <property type="entry name" value="Sulfotransfer_1"/>
    <property type="match status" value="2"/>
</dbReference>
<proteinExistence type="inferred from homology"/>
<dbReference type="EnsemblMetazoa" id="PPAI004804-RA">
    <property type="protein sequence ID" value="PPAI004804-PA"/>
    <property type="gene ID" value="PPAI004804"/>
</dbReference>
<dbReference type="EMBL" id="AJVK01029331">
    <property type="status" value="NOT_ANNOTATED_CDS"/>
    <property type="molecule type" value="Genomic_DNA"/>
</dbReference>
<dbReference type="Gene3D" id="3.40.50.300">
    <property type="entry name" value="P-loop containing nucleotide triphosphate hydrolases"/>
    <property type="match status" value="2"/>
</dbReference>
<comment type="similarity">
    <text evidence="1">Belongs to the sulfotransferase 1 family.</text>
</comment>
<dbReference type="InterPro" id="IPR027417">
    <property type="entry name" value="P-loop_NTPase"/>
</dbReference>
<evidence type="ECO:0000313" key="4">
    <source>
        <dbReference type="EnsemblMetazoa" id="PPAI004804-PA"/>
    </source>
</evidence>
<dbReference type="EMBL" id="AJVK01029334">
    <property type="status" value="NOT_ANNOTATED_CDS"/>
    <property type="molecule type" value="Genomic_DNA"/>
</dbReference>
<evidence type="ECO:0000256" key="1">
    <source>
        <dbReference type="ARBA" id="ARBA00005771"/>
    </source>
</evidence>
<dbReference type="PANTHER" id="PTHR11783">
    <property type="entry name" value="SULFOTRANSFERASE SULT"/>
    <property type="match status" value="1"/>
</dbReference>
<feature type="domain" description="Sulfotransferase" evidence="3">
    <location>
        <begin position="69"/>
        <end position="197"/>
    </location>
</feature>
<evidence type="ECO:0000256" key="2">
    <source>
        <dbReference type="ARBA" id="ARBA00022679"/>
    </source>
</evidence>
<dbReference type="InterPro" id="IPR000863">
    <property type="entry name" value="Sulfotransferase_dom"/>
</dbReference>
<feature type="domain" description="Sulfotransferase" evidence="3">
    <location>
        <begin position="364"/>
        <end position="621"/>
    </location>
</feature>
<protein>
    <recommendedName>
        <fullName evidence="3">Sulfotransferase domain-containing protein</fullName>
    </recommendedName>
</protein>
<dbReference type="VEuPathDB" id="VectorBase:PPAPM1_007788"/>
<dbReference type="SUPFAM" id="SSF52540">
    <property type="entry name" value="P-loop containing nucleoside triphosphate hydrolases"/>
    <property type="match status" value="2"/>
</dbReference>
<dbReference type="VEuPathDB" id="VectorBase:PPAI004804"/>
<evidence type="ECO:0000313" key="5">
    <source>
        <dbReference type="Proteomes" id="UP000092462"/>
    </source>
</evidence>
<name>A0A1B0GND6_PHLPP</name>
<keyword evidence="2" id="KW-0808">Transferase</keyword>
<organism evidence="4 5">
    <name type="scientific">Phlebotomus papatasi</name>
    <name type="common">Sandfly</name>
    <dbReference type="NCBI Taxonomy" id="29031"/>
    <lineage>
        <taxon>Eukaryota</taxon>
        <taxon>Metazoa</taxon>
        <taxon>Ecdysozoa</taxon>
        <taxon>Arthropoda</taxon>
        <taxon>Hexapoda</taxon>
        <taxon>Insecta</taxon>
        <taxon>Pterygota</taxon>
        <taxon>Neoptera</taxon>
        <taxon>Endopterygota</taxon>
        <taxon>Diptera</taxon>
        <taxon>Nematocera</taxon>
        <taxon>Psychodoidea</taxon>
        <taxon>Psychodidae</taxon>
        <taxon>Phlebotomus</taxon>
        <taxon>Phlebotomus</taxon>
    </lineage>
</organism>
<accession>A0A1B0GND6</accession>
<dbReference type="VEuPathDB" id="VectorBase:PPAPM1_000520"/>
<dbReference type="GO" id="GO:0008146">
    <property type="term" value="F:sulfotransferase activity"/>
    <property type="evidence" value="ECO:0007669"/>
    <property type="project" value="InterPro"/>
</dbReference>
<evidence type="ECO:0000259" key="3">
    <source>
        <dbReference type="Pfam" id="PF00685"/>
    </source>
</evidence>
<dbReference type="VEuPathDB" id="VectorBase:PPAPM1_003337"/>
<sequence>MPFTCEILEPSEVSKRVTYYQETGFIRVKNNKVPENLPCVEKLWSDGYCLSSRYENYVDEIENFKIREDDVWVVTYPKCGTTWAQEMVWQICNGLQLNTSCKLSERFPFFEAGCMWNNWPYKTLNVLNDEPSPRFFKSHLPASLLPKQIWTVNPRIVYIARNMKDVMVSFYHHYRNICLFSGTFYDFAELFMDNRENPYVNPEESLSRLRKIRNIAKPDNDYRFMRKGKVNAFREEMPAEMIEQINIWLEDQLDNLNLKDDREIRKIVVSVITSVDVELNCCLEIDESQSFSDRSAATMSFCEPIVRDEAYEKARYMEWTDYSRFGNFNHDDVPSAKKWTKRTYFFPTHYQRCVEDIENFQVRPDDVWVVTFPKCGTTWTQEMVWQICNDLDFKKGKSIGLNARFPFFEFGALMPEETGFDPISLLNKMPSPRFIKSHLPAPLLPKQIWTVKPKIIYVVRNAKDVLVSFYHHYRNLQEYRQSFSNFAEAFMNDMIIYAPFDTHIVDFWHMRNEDNILFLTYEDMKKDHPTIIEKTAEFLGKSLNEDQILELADHLTFDKMSKNESVDLLLEIKDLSSTLKVTKIDEDFAFVRKGKVGSYREEMPAEMVVKFNEWLQKRLNDLNVDPELRNFIL</sequence>
<dbReference type="Proteomes" id="UP000092462">
    <property type="component" value="Unassembled WGS sequence"/>
</dbReference>
<dbReference type="EMBL" id="AJVK01029333">
    <property type="status" value="NOT_ANNOTATED_CDS"/>
    <property type="molecule type" value="Genomic_DNA"/>
</dbReference>
<keyword evidence="5" id="KW-1185">Reference proteome</keyword>
<dbReference type="EMBL" id="AJVK01029332">
    <property type="status" value="NOT_ANNOTATED_CDS"/>
    <property type="molecule type" value="Genomic_DNA"/>
</dbReference>
<reference evidence="4" key="1">
    <citation type="submission" date="2022-08" db="UniProtKB">
        <authorList>
            <consortium name="EnsemblMetazoa"/>
        </authorList>
    </citation>
    <scope>IDENTIFICATION</scope>
    <source>
        <strain evidence="4">Israel</strain>
    </source>
</reference>
<dbReference type="AlphaFoldDB" id="A0A1B0GND6"/>